<organism evidence="2 3">
    <name type="scientific">Halalkalibacter nanhaiisediminis</name>
    <dbReference type="NCBI Taxonomy" id="688079"/>
    <lineage>
        <taxon>Bacteria</taxon>
        <taxon>Bacillati</taxon>
        <taxon>Bacillota</taxon>
        <taxon>Bacilli</taxon>
        <taxon>Bacillales</taxon>
        <taxon>Bacillaceae</taxon>
        <taxon>Halalkalibacter</taxon>
    </lineage>
</organism>
<keyword evidence="3" id="KW-1185">Reference proteome</keyword>
<dbReference type="AlphaFoldDB" id="A0A562QHJ0"/>
<dbReference type="Pfam" id="PF13349">
    <property type="entry name" value="DUF4097"/>
    <property type="match status" value="1"/>
</dbReference>
<evidence type="ECO:0000259" key="1">
    <source>
        <dbReference type="Pfam" id="PF13349"/>
    </source>
</evidence>
<evidence type="ECO:0000313" key="3">
    <source>
        <dbReference type="Proteomes" id="UP000315711"/>
    </source>
</evidence>
<dbReference type="Proteomes" id="UP000315711">
    <property type="component" value="Unassembled WGS sequence"/>
</dbReference>
<protein>
    <submittedName>
        <fullName evidence="2">DUF4097 and DUF4098 domain-containing protein YvlB</fullName>
    </submittedName>
</protein>
<proteinExistence type="predicted"/>
<feature type="domain" description="DUF4097" evidence="1">
    <location>
        <begin position="45"/>
        <end position="286"/>
    </location>
</feature>
<dbReference type="RefSeq" id="WP_158640029.1">
    <property type="nucleotide sequence ID" value="NZ_VLKZ01000005.1"/>
</dbReference>
<name>A0A562QHJ0_9BACI</name>
<sequence>MKRVAGVALIIFGLFVLLTSLPSLFSSFNNVTAEKEWSKEVDSFEQIRLSSTSIDFDIETYQGTEVIVQLEGTDGRVKIQTTEQDAGLSIEIKEPGFSFFSFDFSREPERAVVQIPEKYEDELDVRTVSGAIKVSRGLNLTELGLKTISGDIKITEVGATDALMSTTSGDIEIGQLKSKESVMKSTSGDILVDAMTGAINGKTTSGDIEIGFASENEATSLATVSGDIEVGLPFANAAFSIKTTSGEIEIEENLREQSIQSRSISGKIGEGEFPFFVSTISGDVDIQK</sequence>
<gene>
    <name evidence="2" type="ORF">IQ10_02119</name>
</gene>
<dbReference type="PANTHER" id="PTHR34094">
    <property type="match status" value="1"/>
</dbReference>
<reference evidence="2 3" key="1">
    <citation type="journal article" date="2015" name="Stand. Genomic Sci.">
        <title>Genomic Encyclopedia of Bacterial and Archaeal Type Strains, Phase III: the genomes of soil and plant-associated and newly described type strains.</title>
        <authorList>
            <person name="Whitman W.B."/>
            <person name="Woyke T."/>
            <person name="Klenk H.P."/>
            <person name="Zhou Y."/>
            <person name="Lilburn T.G."/>
            <person name="Beck B.J."/>
            <person name="De Vos P."/>
            <person name="Vandamme P."/>
            <person name="Eisen J.A."/>
            <person name="Garrity G."/>
            <person name="Hugenholtz P."/>
            <person name="Kyrpides N.C."/>
        </authorList>
    </citation>
    <scope>NUCLEOTIDE SEQUENCE [LARGE SCALE GENOMIC DNA]</scope>
    <source>
        <strain evidence="2 3">CGMCC 1.10116</strain>
    </source>
</reference>
<accession>A0A562QHJ0</accession>
<evidence type="ECO:0000313" key="2">
    <source>
        <dbReference type="EMBL" id="TWI56228.1"/>
    </source>
</evidence>
<dbReference type="InterPro" id="IPR025164">
    <property type="entry name" value="Toastrack_DUF4097"/>
</dbReference>
<dbReference type="EMBL" id="VLKZ01000005">
    <property type="protein sequence ID" value="TWI56228.1"/>
    <property type="molecule type" value="Genomic_DNA"/>
</dbReference>
<dbReference type="OrthoDB" id="2873497at2"/>
<dbReference type="PANTHER" id="PTHR34094:SF1">
    <property type="entry name" value="PROTEIN FAM185A"/>
    <property type="match status" value="1"/>
</dbReference>
<comment type="caution">
    <text evidence="2">The sequence shown here is derived from an EMBL/GenBank/DDBJ whole genome shotgun (WGS) entry which is preliminary data.</text>
</comment>